<sequence>MTVPKEDTIEIIDTLCKYKVDKVQQMFLVKVDNDYLIENNFNNILLMDSFSQNSTNINPKDDTVFS</sequence>
<reference evidence="2" key="2">
    <citation type="submission" date="2015-08" db="UniProtKB">
        <authorList>
            <consortium name="WormBaseParasite"/>
        </authorList>
    </citation>
    <scope>IDENTIFICATION</scope>
</reference>
<evidence type="ECO:0000313" key="1">
    <source>
        <dbReference type="Proteomes" id="UP000035680"/>
    </source>
</evidence>
<evidence type="ECO:0000313" key="2">
    <source>
        <dbReference type="WBParaSite" id="SVE_2007200.1"/>
    </source>
</evidence>
<name>A0A0K0G5Q0_STRVS</name>
<keyword evidence="1" id="KW-1185">Reference proteome</keyword>
<dbReference type="Proteomes" id="UP000035680">
    <property type="component" value="Unassembled WGS sequence"/>
</dbReference>
<dbReference type="AlphaFoldDB" id="A0A0K0G5Q0"/>
<accession>A0A0K0G5Q0</accession>
<proteinExistence type="predicted"/>
<organism evidence="1 2">
    <name type="scientific">Strongyloides venezuelensis</name>
    <name type="common">Threadworm</name>
    <dbReference type="NCBI Taxonomy" id="75913"/>
    <lineage>
        <taxon>Eukaryota</taxon>
        <taxon>Metazoa</taxon>
        <taxon>Ecdysozoa</taxon>
        <taxon>Nematoda</taxon>
        <taxon>Chromadorea</taxon>
        <taxon>Rhabditida</taxon>
        <taxon>Tylenchina</taxon>
        <taxon>Panagrolaimomorpha</taxon>
        <taxon>Strongyloidoidea</taxon>
        <taxon>Strongyloididae</taxon>
        <taxon>Strongyloides</taxon>
    </lineage>
</organism>
<dbReference type="WBParaSite" id="SVE_2007200.1">
    <property type="protein sequence ID" value="SVE_2007200.1"/>
    <property type="gene ID" value="SVE_2007200"/>
</dbReference>
<protein>
    <submittedName>
        <fullName evidence="2">Transposase</fullName>
    </submittedName>
</protein>
<reference evidence="1" key="1">
    <citation type="submission" date="2014-07" db="EMBL/GenBank/DDBJ databases">
        <authorList>
            <person name="Martin A.A"/>
            <person name="De Silva N."/>
        </authorList>
    </citation>
    <scope>NUCLEOTIDE SEQUENCE</scope>
</reference>